<accession>A0A2R5GLY7</accession>
<keyword evidence="3" id="KW-1185">Reference proteome</keyword>
<reference evidence="2 3" key="1">
    <citation type="submission" date="2017-12" db="EMBL/GenBank/DDBJ databases">
        <title>Sequencing, de novo assembly and annotation of complete genome of a new Thraustochytrid species, strain FCC1311.</title>
        <authorList>
            <person name="Sedici K."/>
            <person name="Godart F."/>
            <person name="Aiese Cigliano R."/>
            <person name="Sanseverino W."/>
            <person name="Barakat M."/>
            <person name="Ortet P."/>
            <person name="Marechal E."/>
            <person name="Cagnac O."/>
            <person name="Amato A."/>
        </authorList>
    </citation>
    <scope>NUCLEOTIDE SEQUENCE [LARGE SCALE GENOMIC DNA]</scope>
</reference>
<sequence>MPDLSYEERRRAQIEENQRMLSDLGIEVPAAPTAATGAKRTAQGATRATKRQRTGPARRKAASVASRTRFAKTRVPRRKSPRLQQGAANGALEGSDVGPREEEVSYAEENNDAAEPGKSFENDNDNEESAAALTARYKAWKQTHQALVDMDPSEHDARRRLFLVPTGRVGVNDHTLDHPVKDVDNQHLWGFCEGLFTRIFTHVRPGDIFLMTSSGAGAFNRIARVKETRIVSKAEADRFWQRLSFSMGGTSKNNVGFPLLTPIDKPKSIEWSKDDVMRAFGYSDHLQSSRWIRAEKLYSSRGSQVLQDCLDILGLEPTLTAEEIKLAESCPK</sequence>
<dbReference type="EMBL" id="BEYU01000102">
    <property type="protein sequence ID" value="GBG31635.1"/>
    <property type="molecule type" value="Genomic_DNA"/>
</dbReference>
<proteinExistence type="predicted"/>
<dbReference type="InParanoid" id="A0A2R5GLY7"/>
<feature type="region of interest" description="Disordered" evidence="1">
    <location>
        <begin position="23"/>
        <end position="128"/>
    </location>
</feature>
<protein>
    <submittedName>
        <fullName evidence="2">Uncharacterized protein</fullName>
    </submittedName>
</protein>
<evidence type="ECO:0000256" key="1">
    <source>
        <dbReference type="SAM" id="MobiDB-lite"/>
    </source>
</evidence>
<evidence type="ECO:0000313" key="3">
    <source>
        <dbReference type="Proteomes" id="UP000241890"/>
    </source>
</evidence>
<dbReference type="AlphaFoldDB" id="A0A2R5GLY7"/>
<organism evidence="2 3">
    <name type="scientific">Hondaea fermentalgiana</name>
    <dbReference type="NCBI Taxonomy" id="2315210"/>
    <lineage>
        <taxon>Eukaryota</taxon>
        <taxon>Sar</taxon>
        <taxon>Stramenopiles</taxon>
        <taxon>Bigyra</taxon>
        <taxon>Labyrinthulomycetes</taxon>
        <taxon>Thraustochytrida</taxon>
        <taxon>Thraustochytriidae</taxon>
        <taxon>Hondaea</taxon>
    </lineage>
</organism>
<feature type="compositionally biased region" description="Basic residues" evidence="1">
    <location>
        <begin position="69"/>
        <end position="81"/>
    </location>
</feature>
<gene>
    <name evidence="2" type="ORF">FCC1311_078602</name>
</gene>
<feature type="compositionally biased region" description="Basic residues" evidence="1">
    <location>
        <begin position="48"/>
        <end position="61"/>
    </location>
</feature>
<comment type="caution">
    <text evidence="2">The sequence shown here is derived from an EMBL/GenBank/DDBJ whole genome shotgun (WGS) entry which is preliminary data.</text>
</comment>
<evidence type="ECO:0000313" key="2">
    <source>
        <dbReference type="EMBL" id="GBG31635.1"/>
    </source>
</evidence>
<dbReference type="Proteomes" id="UP000241890">
    <property type="component" value="Unassembled WGS sequence"/>
</dbReference>
<name>A0A2R5GLY7_9STRA</name>